<dbReference type="FunFam" id="1.20.120.550:FF:000002">
    <property type="entry name" value="Microsomal glutathione S-transferase 1"/>
    <property type="match status" value="1"/>
</dbReference>
<dbReference type="PANTHER" id="PTHR10689:SF6">
    <property type="entry name" value="MICROSOMAL GLUTATHIONE S-TRANSFERASE 1"/>
    <property type="match status" value="1"/>
</dbReference>
<name>A0A0P5WHK1_9CRUS</name>
<dbReference type="InterPro" id="IPR023352">
    <property type="entry name" value="MAPEG-like_dom_sf"/>
</dbReference>
<evidence type="ECO:0000256" key="6">
    <source>
        <dbReference type="ARBA" id="ARBA00022679"/>
    </source>
</evidence>
<evidence type="ECO:0000256" key="9">
    <source>
        <dbReference type="ARBA" id="ARBA00022824"/>
    </source>
</evidence>
<dbReference type="EC" id="2.5.1.18" evidence="5"/>
<keyword evidence="7" id="KW-0812">Transmembrane</keyword>
<dbReference type="Pfam" id="PF01124">
    <property type="entry name" value="MAPEG"/>
    <property type="match status" value="1"/>
</dbReference>
<protein>
    <recommendedName>
        <fullName evidence="15">Microsomal glutathione S-transferase 1</fullName>
        <ecNumber evidence="5">2.5.1.18</ecNumber>
    </recommendedName>
</protein>
<dbReference type="Gene3D" id="1.20.120.550">
    <property type="entry name" value="Membrane associated eicosanoid/glutathione metabolism-like domain"/>
    <property type="match status" value="1"/>
</dbReference>
<sequence length="176" mass="19667">MPSYDIFGGQIGKCRVSNRILPTIPLRMSLYTSDNPVFATFSFYAALMGAKTLFMAFLSDRQRYRKMAFANPEDAKLNKGKTKTDDDVERVRRAHLNDLENILPFLSLAFVYVGTGPTLGCAKFLFRTFAAARFLHTFVYAVVVIPQPARALAFFGGMVVNLYMAYAILTSYASAL</sequence>
<keyword evidence="6 17" id="KW-0808">Transferase</keyword>
<proteinExistence type="inferred from homology"/>
<comment type="similarity">
    <text evidence="4">Belongs to the MAPEG family.</text>
</comment>
<evidence type="ECO:0000256" key="14">
    <source>
        <dbReference type="ARBA" id="ARBA00038540"/>
    </source>
</evidence>
<reference evidence="17" key="2">
    <citation type="submission" date="2015-10" db="EMBL/GenBank/DDBJ databases">
        <authorList>
            <person name="Gilbert D.G."/>
        </authorList>
    </citation>
    <scope>NUCLEOTIDE SEQUENCE</scope>
</reference>
<dbReference type="EMBL" id="GDIP01212504">
    <property type="protein sequence ID" value="JAJ10898.1"/>
    <property type="molecule type" value="Transcribed_RNA"/>
</dbReference>
<accession>A0A0P5WHK1</accession>
<comment type="subcellular location">
    <subcellularLocation>
        <location evidence="3">Endoplasmic reticulum membrane</location>
        <topology evidence="3">Multi-pass membrane protein</topology>
    </subcellularLocation>
    <subcellularLocation>
        <location evidence="2">Mitochondrion outer membrane</location>
    </subcellularLocation>
</comment>
<evidence type="ECO:0000256" key="16">
    <source>
        <dbReference type="ARBA" id="ARBA00049385"/>
    </source>
</evidence>
<dbReference type="SUPFAM" id="SSF161084">
    <property type="entry name" value="MAPEG domain-like"/>
    <property type="match status" value="1"/>
</dbReference>
<dbReference type="InterPro" id="IPR001129">
    <property type="entry name" value="Membr-assoc_MAPEG"/>
</dbReference>
<dbReference type="PANTHER" id="PTHR10689">
    <property type="entry name" value="MICROSOMAL GLUTATHIONE S-TRANSFERASE 1"/>
    <property type="match status" value="1"/>
</dbReference>
<dbReference type="GO" id="GO:0004364">
    <property type="term" value="F:glutathione transferase activity"/>
    <property type="evidence" value="ECO:0007669"/>
    <property type="project" value="UniProtKB-EC"/>
</dbReference>
<keyword evidence="8" id="KW-1000">Mitochondrion outer membrane</keyword>
<comment type="function">
    <text evidence="1">Conjugation of reduced glutathione to a wide number of exogenous and endogenous hydrophobic electrophiles.</text>
</comment>
<dbReference type="GO" id="GO:0005741">
    <property type="term" value="C:mitochondrial outer membrane"/>
    <property type="evidence" value="ECO:0007669"/>
    <property type="project" value="UniProtKB-SubCell"/>
</dbReference>
<evidence type="ECO:0000256" key="13">
    <source>
        <dbReference type="ARBA" id="ARBA00023136"/>
    </source>
</evidence>
<dbReference type="InterPro" id="IPR040162">
    <property type="entry name" value="MGST1-like"/>
</dbReference>
<keyword evidence="11" id="KW-0007">Acetylation</keyword>
<dbReference type="GO" id="GO:0005789">
    <property type="term" value="C:endoplasmic reticulum membrane"/>
    <property type="evidence" value="ECO:0007669"/>
    <property type="project" value="UniProtKB-SubCell"/>
</dbReference>
<evidence type="ECO:0000256" key="11">
    <source>
        <dbReference type="ARBA" id="ARBA00022990"/>
    </source>
</evidence>
<keyword evidence="9" id="KW-0256">Endoplasmic reticulum</keyword>
<reference evidence="17" key="1">
    <citation type="submission" date="2015-10" db="EMBL/GenBank/DDBJ databases">
        <title>Daphnia magna gene sets from two clonal populations assembled and annotated with EvidentialGene.</title>
        <authorList>
            <person name="Gilbert D."/>
            <person name="Podicheti R."/>
            <person name="Orsini L."/>
            <person name="Colbourne J."/>
            <person name="Pfrender M."/>
        </authorList>
    </citation>
    <scope>NUCLEOTIDE SEQUENCE</scope>
</reference>
<comment type="subunit">
    <text evidence="14">Homotrimer; The trimer binds only one molecule of glutathione.</text>
</comment>
<evidence type="ECO:0000256" key="12">
    <source>
        <dbReference type="ARBA" id="ARBA00023128"/>
    </source>
</evidence>
<evidence type="ECO:0000256" key="5">
    <source>
        <dbReference type="ARBA" id="ARBA00012452"/>
    </source>
</evidence>
<evidence type="ECO:0000256" key="1">
    <source>
        <dbReference type="ARBA" id="ARBA00003701"/>
    </source>
</evidence>
<evidence type="ECO:0000256" key="4">
    <source>
        <dbReference type="ARBA" id="ARBA00010459"/>
    </source>
</evidence>
<evidence type="ECO:0000256" key="8">
    <source>
        <dbReference type="ARBA" id="ARBA00022787"/>
    </source>
</evidence>
<dbReference type="OrthoDB" id="193139at2759"/>
<evidence type="ECO:0000256" key="15">
    <source>
        <dbReference type="ARBA" id="ARBA00039397"/>
    </source>
</evidence>
<evidence type="ECO:0000313" key="17">
    <source>
        <dbReference type="EMBL" id="JAJ10898.1"/>
    </source>
</evidence>
<organism evidence="17">
    <name type="scientific">Daphnia magna</name>
    <dbReference type="NCBI Taxonomy" id="35525"/>
    <lineage>
        <taxon>Eukaryota</taxon>
        <taxon>Metazoa</taxon>
        <taxon>Ecdysozoa</taxon>
        <taxon>Arthropoda</taxon>
        <taxon>Crustacea</taxon>
        <taxon>Branchiopoda</taxon>
        <taxon>Diplostraca</taxon>
        <taxon>Cladocera</taxon>
        <taxon>Anomopoda</taxon>
        <taxon>Daphniidae</taxon>
        <taxon>Daphnia</taxon>
    </lineage>
</organism>
<evidence type="ECO:0000256" key="10">
    <source>
        <dbReference type="ARBA" id="ARBA00022989"/>
    </source>
</evidence>
<evidence type="ECO:0000256" key="7">
    <source>
        <dbReference type="ARBA" id="ARBA00022692"/>
    </source>
</evidence>
<keyword evidence="12" id="KW-0496">Mitochondrion</keyword>
<dbReference type="AlphaFoldDB" id="A0A0P5WHK1"/>
<comment type="catalytic activity">
    <reaction evidence="16">
        <text>RX + glutathione = an S-substituted glutathione + a halide anion + H(+)</text>
        <dbReference type="Rhea" id="RHEA:16437"/>
        <dbReference type="ChEBI" id="CHEBI:15378"/>
        <dbReference type="ChEBI" id="CHEBI:16042"/>
        <dbReference type="ChEBI" id="CHEBI:17792"/>
        <dbReference type="ChEBI" id="CHEBI:57925"/>
        <dbReference type="ChEBI" id="CHEBI:90779"/>
        <dbReference type="EC" id="2.5.1.18"/>
    </reaction>
    <physiologicalReaction direction="left-to-right" evidence="16">
        <dbReference type="Rhea" id="RHEA:16438"/>
    </physiologicalReaction>
</comment>
<keyword evidence="10" id="KW-1133">Transmembrane helix</keyword>
<keyword evidence="13" id="KW-0472">Membrane</keyword>
<evidence type="ECO:0000256" key="3">
    <source>
        <dbReference type="ARBA" id="ARBA00004477"/>
    </source>
</evidence>
<evidence type="ECO:0000256" key="2">
    <source>
        <dbReference type="ARBA" id="ARBA00004294"/>
    </source>
</evidence>